<dbReference type="PANTHER" id="PTHR34229:SF1">
    <property type="entry name" value="METAL TRANSPORT PROTEIN HI_1621-RELATED"/>
    <property type="match status" value="1"/>
</dbReference>
<dbReference type="HOGENOM" id="CLU_052508_0_0_0"/>
<dbReference type="eggNOG" id="COG0310">
    <property type="taxonomic scope" value="Bacteria"/>
</dbReference>
<dbReference type="PANTHER" id="PTHR34229">
    <property type="entry name" value="METAL TRANSPORT PROTEIN HI_1621-RELATED"/>
    <property type="match status" value="1"/>
</dbReference>
<comment type="subcellular location">
    <subcellularLocation>
        <location evidence="1">Cell membrane</location>
        <topology evidence="1">Multi-pass membrane protein</topology>
    </subcellularLocation>
</comment>
<feature type="transmembrane region" description="Helical" evidence="7">
    <location>
        <begin position="137"/>
        <end position="159"/>
    </location>
</feature>
<dbReference type="OrthoDB" id="5395048at2"/>
<sequence>MHIPDGFLSTPVWAAMDVAAAPAVGYVARKAQQGFDDAKVPLLGVMGAFVFAAQMINFPVGVGTSGHLVGGALLACTLGPAAASVVMCAILAIQALVFQDGGILALGANVFNMAIAGVLAGYLPYYLWGRGPRRRAAIFAGGTLSLLTSAILALAELLISGVRMPAPVLGVSLALFVVSALVEGAITVAVVIALERIQPNLTRAPGTGRSPAFAALALVAVLLAAGSVVFASTAPDGIERLAMQTGIASHARTLISTPLKDYQAAWLGSGWPAQAGAGLAGLGLVYGACLMIGRKR</sequence>
<dbReference type="EMBL" id="CP000473">
    <property type="protein sequence ID" value="ABJ87635.1"/>
    <property type="molecule type" value="Genomic_DNA"/>
</dbReference>
<feature type="transmembrane region" description="Helical" evidence="7">
    <location>
        <begin position="103"/>
        <end position="125"/>
    </location>
</feature>
<dbReference type="GO" id="GO:0000041">
    <property type="term" value="P:transition metal ion transport"/>
    <property type="evidence" value="ECO:0007669"/>
    <property type="project" value="InterPro"/>
</dbReference>
<protein>
    <submittedName>
        <fullName evidence="8">Cobalamin (Vitamin B12) biosynthesis CbiM protein</fullName>
    </submittedName>
</protein>
<evidence type="ECO:0000313" key="8">
    <source>
        <dbReference type="EMBL" id="ABJ87635.1"/>
    </source>
</evidence>
<evidence type="ECO:0000256" key="7">
    <source>
        <dbReference type="SAM" id="Phobius"/>
    </source>
</evidence>
<evidence type="ECO:0000256" key="6">
    <source>
        <dbReference type="ARBA" id="ARBA00023136"/>
    </source>
</evidence>
<dbReference type="KEGG" id="sus:Acid_6714"/>
<keyword evidence="2" id="KW-0813">Transport</keyword>
<dbReference type="Gene3D" id="1.10.1760.20">
    <property type="match status" value="1"/>
</dbReference>
<keyword evidence="4 7" id="KW-0812">Transmembrane</keyword>
<dbReference type="InterPro" id="IPR002751">
    <property type="entry name" value="CbiM/NikMN"/>
</dbReference>
<dbReference type="Pfam" id="PF01891">
    <property type="entry name" value="CbiM"/>
    <property type="match status" value="1"/>
</dbReference>
<proteinExistence type="predicted"/>
<evidence type="ECO:0000256" key="5">
    <source>
        <dbReference type="ARBA" id="ARBA00022989"/>
    </source>
</evidence>
<organism evidence="8">
    <name type="scientific">Solibacter usitatus (strain Ellin6076)</name>
    <dbReference type="NCBI Taxonomy" id="234267"/>
    <lineage>
        <taxon>Bacteria</taxon>
        <taxon>Pseudomonadati</taxon>
        <taxon>Acidobacteriota</taxon>
        <taxon>Terriglobia</taxon>
        <taxon>Bryobacterales</taxon>
        <taxon>Solibacteraceae</taxon>
        <taxon>Candidatus Solibacter</taxon>
    </lineage>
</organism>
<keyword evidence="3" id="KW-1003">Cell membrane</keyword>
<evidence type="ECO:0000256" key="2">
    <source>
        <dbReference type="ARBA" id="ARBA00022448"/>
    </source>
</evidence>
<feature type="transmembrane region" description="Helical" evidence="7">
    <location>
        <begin position="72"/>
        <end position="97"/>
    </location>
</feature>
<evidence type="ECO:0000256" key="3">
    <source>
        <dbReference type="ARBA" id="ARBA00022475"/>
    </source>
</evidence>
<keyword evidence="6 7" id="KW-0472">Membrane</keyword>
<feature type="transmembrane region" description="Helical" evidence="7">
    <location>
        <begin position="40"/>
        <end position="60"/>
    </location>
</feature>
<dbReference type="GO" id="GO:0005886">
    <property type="term" value="C:plasma membrane"/>
    <property type="evidence" value="ECO:0007669"/>
    <property type="project" value="UniProtKB-SubCell"/>
</dbReference>
<accession>Q01RT5</accession>
<evidence type="ECO:0000256" key="4">
    <source>
        <dbReference type="ARBA" id="ARBA00022692"/>
    </source>
</evidence>
<reference evidence="8" key="1">
    <citation type="submission" date="2006-10" db="EMBL/GenBank/DDBJ databases">
        <title>Complete sequence of Solibacter usitatus Ellin6076.</title>
        <authorList>
            <consortium name="US DOE Joint Genome Institute"/>
            <person name="Copeland A."/>
            <person name="Lucas S."/>
            <person name="Lapidus A."/>
            <person name="Barry K."/>
            <person name="Detter J.C."/>
            <person name="Glavina del Rio T."/>
            <person name="Hammon N."/>
            <person name="Israni S."/>
            <person name="Dalin E."/>
            <person name="Tice H."/>
            <person name="Pitluck S."/>
            <person name="Thompson L.S."/>
            <person name="Brettin T."/>
            <person name="Bruce D."/>
            <person name="Han C."/>
            <person name="Tapia R."/>
            <person name="Gilna P."/>
            <person name="Schmutz J."/>
            <person name="Larimer F."/>
            <person name="Land M."/>
            <person name="Hauser L."/>
            <person name="Kyrpides N."/>
            <person name="Mikhailova N."/>
            <person name="Janssen P.H."/>
            <person name="Kuske C.R."/>
            <person name="Richardson P."/>
        </authorList>
    </citation>
    <scope>NUCLEOTIDE SEQUENCE</scope>
    <source>
        <strain evidence="8">Ellin6076</strain>
    </source>
</reference>
<feature type="transmembrane region" description="Helical" evidence="7">
    <location>
        <begin position="271"/>
        <end position="293"/>
    </location>
</feature>
<dbReference type="AlphaFoldDB" id="Q01RT5"/>
<feature type="transmembrane region" description="Helical" evidence="7">
    <location>
        <begin position="171"/>
        <end position="192"/>
    </location>
</feature>
<gene>
    <name evidence="8" type="ordered locus">Acid_6714</name>
</gene>
<feature type="transmembrane region" description="Helical" evidence="7">
    <location>
        <begin position="213"/>
        <end position="234"/>
    </location>
</feature>
<dbReference type="InParanoid" id="Q01RT5"/>
<evidence type="ECO:0000256" key="1">
    <source>
        <dbReference type="ARBA" id="ARBA00004651"/>
    </source>
</evidence>
<dbReference type="STRING" id="234267.Acid_6714"/>
<keyword evidence="5 7" id="KW-1133">Transmembrane helix</keyword>
<name>Q01RT5_SOLUE</name>